<organism evidence="2 3">
    <name type="scientific">Psophocarpus tetragonolobus</name>
    <name type="common">Winged bean</name>
    <name type="synonym">Dolichos tetragonolobus</name>
    <dbReference type="NCBI Taxonomy" id="3891"/>
    <lineage>
        <taxon>Eukaryota</taxon>
        <taxon>Viridiplantae</taxon>
        <taxon>Streptophyta</taxon>
        <taxon>Embryophyta</taxon>
        <taxon>Tracheophyta</taxon>
        <taxon>Spermatophyta</taxon>
        <taxon>Magnoliopsida</taxon>
        <taxon>eudicotyledons</taxon>
        <taxon>Gunneridae</taxon>
        <taxon>Pentapetalae</taxon>
        <taxon>rosids</taxon>
        <taxon>fabids</taxon>
        <taxon>Fabales</taxon>
        <taxon>Fabaceae</taxon>
        <taxon>Papilionoideae</taxon>
        <taxon>50 kb inversion clade</taxon>
        <taxon>NPAAA clade</taxon>
        <taxon>indigoferoid/millettioid clade</taxon>
        <taxon>Phaseoleae</taxon>
        <taxon>Psophocarpus</taxon>
    </lineage>
</organism>
<dbReference type="PANTHER" id="PTHR46525:SF2">
    <property type="entry name" value="EMB|CAB72159.1"/>
    <property type="match status" value="1"/>
</dbReference>
<reference evidence="2 3" key="1">
    <citation type="submission" date="2024-01" db="EMBL/GenBank/DDBJ databases">
        <title>The genomes of 5 underutilized Papilionoideae crops provide insights into root nodulation and disease resistanc.</title>
        <authorList>
            <person name="Jiang F."/>
        </authorList>
    </citation>
    <scope>NUCLEOTIDE SEQUENCE [LARGE SCALE GENOMIC DNA]</scope>
    <source>
        <strain evidence="2">DUOXIRENSHENG_FW03</strain>
        <tissue evidence="2">Leaves</tissue>
    </source>
</reference>
<dbReference type="PANTHER" id="PTHR46525">
    <property type="entry name" value="EMB|CAB72159.1"/>
    <property type="match status" value="1"/>
</dbReference>
<sequence>MDNSDSALELEEFEIYNSGGRSAKKKASSSSVPVNIPDWSKILGDEYLRRNKMMEKEEDYDVERVPPHEFLAKTRWNWLGGGERRSSLIVGGVRGWDFDITFIWLTGFSCLGPVA</sequence>
<keyword evidence="3" id="KW-1185">Reference proteome</keyword>
<dbReference type="InterPro" id="IPR007608">
    <property type="entry name" value="Senescence_reg_S40"/>
</dbReference>
<dbReference type="GO" id="GO:0010150">
    <property type="term" value="P:leaf senescence"/>
    <property type="evidence" value="ECO:0007669"/>
    <property type="project" value="UniProtKB-ARBA"/>
</dbReference>
<protein>
    <submittedName>
        <fullName evidence="2">Uncharacterized protein</fullName>
    </submittedName>
</protein>
<dbReference type="Pfam" id="PF04520">
    <property type="entry name" value="Senescence_reg"/>
    <property type="match status" value="1"/>
</dbReference>
<comment type="caution">
    <text evidence="2">The sequence shown here is derived from an EMBL/GenBank/DDBJ whole genome shotgun (WGS) entry which is preliminary data.</text>
</comment>
<dbReference type="Proteomes" id="UP001386955">
    <property type="component" value="Unassembled WGS sequence"/>
</dbReference>
<dbReference type="AlphaFoldDB" id="A0AAN9STB3"/>
<comment type="similarity">
    <text evidence="1">Belongs to the senescence regulator S40 family.</text>
</comment>
<gene>
    <name evidence="2" type="ORF">VNO78_05687</name>
</gene>
<evidence type="ECO:0000256" key="1">
    <source>
        <dbReference type="ARBA" id="ARBA00034773"/>
    </source>
</evidence>
<dbReference type="EMBL" id="JAYMYS010000002">
    <property type="protein sequence ID" value="KAK7404731.1"/>
    <property type="molecule type" value="Genomic_DNA"/>
</dbReference>
<evidence type="ECO:0000313" key="2">
    <source>
        <dbReference type="EMBL" id="KAK7404731.1"/>
    </source>
</evidence>
<name>A0AAN9STB3_PSOTE</name>
<accession>A0AAN9STB3</accession>
<evidence type="ECO:0000313" key="3">
    <source>
        <dbReference type="Proteomes" id="UP001386955"/>
    </source>
</evidence>
<proteinExistence type="inferred from homology"/>